<keyword evidence="7" id="KW-0571">Peptide transport</keyword>
<dbReference type="GO" id="GO:0005524">
    <property type="term" value="F:ATP binding"/>
    <property type="evidence" value="ECO:0007669"/>
    <property type="project" value="UniProtKB-KW"/>
</dbReference>
<dbReference type="PROSITE" id="PS50929">
    <property type="entry name" value="ABC_TM1F"/>
    <property type="match status" value="1"/>
</dbReference>
<evidence type="ECO:0000256" key="2">
    <source>
        <dbReference type="ARBA" id="ARBA00006493"/>
    </source>
</evidence>
<dbReference type="PROSITE" id="PS00211">
    <property type="entry name" value="ABC_TRANSPORTER_1"/>
    <property type="match status" value="1"/>
</dbReference>
<dbReference type="InterPro" id="IPR027417">
    <property type="entry name" value="P-loop_NTPase"/>
</dbReference>
<keyword evidence="7" id="KW-0653">Protein transport</keyword>
<evidence type="ECO:0000256" key="1">
    <source>
        <dbReference type="ARBA" id="ARBA00004127"/>
    </source>
</evidence>
<feature type="domain" description="ABC transmembrane type-1" evidence="13">
    <location>
        <begin position="67"/>
        <end position="342"/>
    </location>
</feature>
<dbReference type="InterPro" id="IPR036640">
    <property type="entry name" value="ABC1_TM_sf"/>
</dbReference>
<dbReference type="GO" id="GO:0016887">
    <property type="term" value="F:ATP hydrolysis activity"/>
    <property type="evidence" value="ECO:0007669"/>
    <property type="project" value="InterPro"/>
</dbReference>
<comment type="similarity">
    <text evidence="2">Belongs to the ABC transporter superfamily. ABCB family. MHC peptide exporter (TC 3.A.1.209) subfamily.</text>
</comment>
<dbReference type="PROSITE" id="PS50893">
    <property type="entry name" value="ABC_TRANSPORTER_2"/>
    <property type="match status" value="1"/>
</dbReference>
<evidence type="ECO:0000256" key="8">
    <source>
        <dbReference type="ARBA" id="ARBA00022967"/>
    </source>
</evidence>
<keyword evidence="5" id="KW-0547">Nucleotide-binding</keyword>
<keyword evidence="15" id="KW-1185">Reference proteome</keyword>
<evidence type="ECO:0000259" key="12">
    <source>
        <dbReference type="PROSITE" id="PS50893"/>
    </source>
</evidence>
<feature type="domain" description="ABC transporter" evidence="12">
    <location>
        <begin position="380"/>
        <end position="615"/>
    </location>
</feature>
<evidence type="ECO:0000256" key="3">
    <source>
        <dbReference type="ARBA" id="ARBA00022448"/>
    </source>
</evidence>
<comment type="caution">
    <text evidence="14">The sequence shown here is derived from an EMBL/GenBank/DDBJ whole genome shotgun (WGS) entry which is preliminary data.</text>
</comment>
<feature type="transmembrane region" description="Helical" evidence="11">
    <location>
        <begin position="62"/>
        <end position="82"/>
    </location>
</feature>
<evidence type="ECO:0000256" key="6">
    <source>
        <dbReference type="ARBA" id="ARBA00022840"/>
    </source>
</evidence>
<evidence type="ECO:0000256" key="7">
    <source>
        <dbReference type="ARBA" id="ARBA00022856"/>
    </source>
</evidence>
<evidence type="ECO:0000313" key="15">
    <source>
        <dbReference type="Proteomes" id="UP000281406"/>
    </source>
</evidence>
<evidence type="ECO:0000259" key="13">
    <source>
        <dbReference type="PROSITE" id="PS50929"/>
    </source>
</evidence>
<name>A0A3N0YFU8_ANAGA</name>
<proteinExistence type="inferred from homology"/>
<evidence type="ECO:0000256" key="10">
    <source>
        <dbReference type="ARBA" id="ARBA00023136"/>
    </source>
</evidence>
<dbReference type="InterPro" id="IPR039421">
    <property type="entry name" value="Type_1_exporter"/>
</dbReference>
<dbReference type="SUPFAM" id="SSF52540">
    <property type="entry name" value="P-loop containing nucleoside triphosphate hydrolases"/>
    <property type="match status" value="1"/>
</dbReference>
<dbReference type="SUPFAM" id="SSF90123">
    <property type="entry name" value="ABC transporter transmembrane region"/>
    <property type="match status" value="1"/>
</dbReference>
<dbReference type="OrthoDB" id="6500128at2759"/>
<dbReference type="EMBL" id="RJVU01042611">
    <property type="protein sequence ID" value="ROL45043.1"/>
    <property type="molecule type" value="Genomic_DNA"/>
</dbReference>
<dbReference type="InterPro" id="IPR003439">
    <property type="entry name" value="ABC_transporter-like_ATP-bd"/>
</dbReference>
<accession>A0A3N0YFU8</accession>
<feature type="transmembrane region" description="Helical" evidence="11">
    <location>
        <begin position="183"/>
        <end position="206"/>
    </location>
</feature>
<gene>
    <name evidence="14" type="ORF">DPX16_2258</name>
</gene>
<dbReference type="Gene3D" id="3.40.50.300">
    <property type="entry name" value="P-loop containing nucleotide triphosphate hydrolases"/>
    <property type="match status" value="1"/>
</dbReference>
<protein>
    <submittedName>
        <fullName evidence="14">Antigen peptide transporter 2</fullName>
    </submittedName>
</protein>
<dbReference type="InterPro" id="IPR011527">
    <property type="entry name" value="ABC1_TM_dom"/>
</dbReference>
<dbReference type="Pfam" id="PF00005">
    <property type="entry name" value="ABC_tran"/>
    <property type="match status" value="1"/>
</dbReference>
<reference evidence="14 15" key="1">
    <citation type="submission" date="2018-10" db="EMBL/GenBank/DDBJ databases">
        <title>Genome assembly for a Yunnan-Guizhou Plateau 3E fish, Anabarilius grahami (Regan), and its evolutionary and genetic applications.</title>
        <authorList>
            <person name="Jiang W."/>
        </authorList>
    </citation>
    <scope>NUCLEOTIDE SEQUENCE [LARGE SCALE GENOMIC DNA]</scope>
    <source>
        <strain evidence="14">AG-KIZ</strain>
        <tissue evidence="14">Muscle</tissue>
    </source>
</reference>
<dbReference type="Proteomes" id="UP000281406">
    <property type="component" value="Unassembled WGS sequence"/>
</dbReference>
<keyword evidence="4 11" id="KW-0812">Transmembrane</keyword>
<dbReference type="SMART" id="SM00382">
    <property type="entry name" value="AAA"/>
    <property type="match status" value="1"/>
</dbReference>
<sequence length="626" mass="70002">MRKNNPKGRGNATQNSCTSIGTRVFATGIRCVEDHTMMQVVQEERRPLRTLIRLLSLSRPDVVPICGAFLFLVAAVISEMHMPSFTGQIIDALNSKFDSNTFASAIFFMGLTSFGGSFSAGCRGGLFMLTISRLTKRVRQCLFSSFVKQDIAFFETTSKGDITTCLSSDASLMSRSLAANVNILLRSLVMTVGIYCFMIQLCWPLALLSALESPITITAEKIYNKYYQGLVSSVKKSIVKSNQVAGESIYHIRAVRSHGAEKVEQKMYNGRLEETHHFKIHRDSVRATYLLFMRLFQLGMRVLILWYGHRMIKSGQMTPGNLVSFILYQMEIGGYVQTLVELHIDLIESLESAEKVFEYMDHKLSVLCGDLAPDQLKGHVTFNNISFSYSTCPDQKALKNVSFEMKPGSVTALVGVSGGGKSTCVALLKHLYEPQSGEILLDGRPLKDYDHKYFHQKVAVVSQEPELFSCSIHNNITYGLDRYSEDVLQTAVKQAHVNSFVHSLKDGYDTEVGERGGLLSGGQKQRIAIARALIRQPQILILDEVTSSLDTESEKMIQNALACFKTQTRLIVAHRLKTIESADQIIVIDKGSVSEKGTHMELMKKKGIYYKLRESRFNEDDPETTC</sequence>
<dbReference type="FunFam" id="3.40.50.300:FF:000140">
    <property type="entry name" value="Lipid A export ATP-binding/permease protein MsbA"/>
    <property type="match status" value="1"/>
</dbReference>
<keyword evidence="6" id="KW-0067">ATP-binding</keyword>
<keyword evidence="3" id="KW-0813">Transport</keyword>
<evidence type="ECO:0000256" key="9">
    <source>
        <dbReference type="ARBA" id="ARBA00022989"/>
    </source>
</evidence>
<dbReference type="GO" id="GO:0012505">
    <property type="term" value="C:endomembrane system"/>
    <property type="evidence" value="ECO:0007669"/>
    <property type="project" value="UniProtKB-SubCell"/>
</dbReference>
<dbReference type="PANTHER" id="PTHR43394">
    <property type="entry name" value="ATP-DEPENDENT PERMEASE MDL1, MITOCHONDRIAL"/>
    <property type="match status" value="1"/>
</dbReference>
<keyword evidence="9 11" id="KW-1133">Transmembrane helix</keyword>
<evidence type="ECO:0000313" key="14">
    <source>
        <dbReference type="EMBL" id="ROL45043.1"/>
    </source>
</evidence>
<dbReference type="GO" id="GO:0015421">
    <property type="term" value="F:ABC-type oligopeptide transporter activity"/>
    <property type="evidence" value="ECO:0007669"/>
    <property type="project" value="TreeGrafter"/>
</dbReference>
<feature type="transmembrane region" description="Helical" evidence="11">
    <location>
        <begin position="102"/>
        <end position="129"/>
    </location>
</feature>
<dbReference type="InterPro" id="IPR003593">
    <property type="entry name" value="AAA+_ATPase"/>
</dbReference>
<keyword evidence="8" id="KW-1278">Translocase</keyword>
<dbReference type="PANTHER" id="PTHR43394:SF14">
    <property type="entry name" value="TRANSPORTER 2, ATP BINDING CASSETTE SUBFAMILY B"/>
    <property type="match status" value="1"/>
</dbReference>
<dbReference type="AlphaFoldDB" id="A0A3N0YFU8"/>
<dbReference type="Gene3D" id="1.20.1560.10">
    <property type="entry name" value="ABC transporter type 1, transmembrane domain"/>
    <property type="match status" value="2"/>
</dbReference>
<dbReference type="GO" id="GO:0016020">
    <property type="term" value="C:membrane"/>
    <property type="evidence" value="ECO:0007669"/>
    <property type="project" value="InterPro"/>
</dbReference>
<keyword evidence="10 11" id="KW-0472">Membrane</keyword>
<evidence type="ECO:0000256" key="5">
    <source>
        <dbReference type="ARBA" id="ARBA00022741"/>
    </source>
</evidence>
<comment type="subcellular location">
    <subcellularLocation>
        <location evidence="1">Endomembrane system</location>
        <topology evidence="1">Multi-pass membrane protein</topology>
    </subcellularLocation>
</comment>
<evidence type="ECO:0000256" key="11">
    <source>
        <dbReference type="SAM" id="Phobius"/>
    </source>
</evidence>
<dbReference type="Pfam" id="PF00664">
    <property type="entry name" value="ABC_membrane"/>
    <property type="match status" value="1"/>
</dbReference>
<organism evidence="14 15">
    <name type="scientific">Anabarilius grahami</name>
    <name type="common">Kanglang fish</name>
    <name type="synonym">Barilius grahami</name>
    <dbReference type="NCBI Taxonomy" id="495550"/>
    <lineage>
        <taxon>Eukaryota</taxon>
        <taxon>Metazoa</taxon>
        <taxon>Chordata</taxon>
        <taxon>Craniata</taxon>
        <taxon>Vertebrata</taxon>
        <taxon>Euteleostomi</taxon>
        <taxon>Actinopterygii</taxon>
        <taxon>Neopterygii</taxon>
        <taxon>Teleostei</taxon>
        <taxon>Ostariophysi</taxon>
        <taxon>Cypriniformes</taxon>
        <taxon>Xenocyprididae</taxon>
        <taxon>Xenocypridinae</taxon>
        <taxon>Xenocypridinae incertae sedis</taxon>
        <taxon>Anabarilius</taxon>
    </lineage>
</organism>
<dbReference type="InterPro" id="IPR017871">
    <property type="entry name" value="ABC_transporter-like_CS"/>
</dbReference>
<evidence type="ECO:0000256" key="4">
    <source>
        <dbReference type="ARBA" id="ARBA00022692"/>
    </source>
</evidence>